<protein>
    <submittedName>
        <fullName evidence="1">Uncharacterized protein</fullName>
    </submittedName>
</protein>
<feature type="non-terminal residue" evidence="1">
    <location>
        <position position="1"/>
    </location>
</feature>
<proteinExistence type="predicted"/>
<organism evidence="1">
    <name type="scientific">marine sediment metagenome</name>
    <dbReference type="NCBI Taxonomy" id="412755"/>
    <lineage>
        <taxon>unclassified sequences</taxon>
        <taxon>metagenomes</taxon>
        <taxon>ecological metagenomes</taxon>
    </lineage>
</organism>
<name>X0SKJ3_9ZZZZ</name>
<sequence>GDRLHFLVEHTVSADEAEKLKQMLSEEFDCAEVLLCDTQPVAALVTGPKNITLSFYSD</sequence>
<evidence type="ECO:0000313" key="1">
    <source>
        <dbReference type="EMBL" id="GAF75656.1"/>
    </source>
</evidence>
<dbReference type="InterPro" id="IPR043168">
    <property type="entry name" value="DegV_C"/>
</dbReference>
<gene>
    <name evidence="1" type="ORF">S01H1_17871</name>
</gene>
<dbReference type="AlphaFoldDB" id="X0SKJ3"/>
<dbReference type="Gene3D" id="3.30.1180.10">
    <property type="match status" value="1"/>
</dbReference>
<dbReference type="EMBL" id="BARS01009507">
    <property type="protein sequence ID" value="GAF75656.1"/>
    <property type="molecule type" value="Genomic_DNA"/>
</dbReference>
<reference evidence="1" key="1">
    <citation type="journal article" date="2014" name="Front. Microbiol.">
        <title>High frequency of phylogenetically diverse reductive dehalogenase-homologous genes in deep subseafloor sedimentary metagenomes.</title>
        <authorList>
            <person name="Kawai M."/>
            <person name="Futagami T."/>
            <person name="Toyoda A."/>
            <person name="Takaki Y."/>
            <person name="Nishi S."/>
            <person name="Hori S."/>
            <person name="Arai W."/>
            <person name="Tsubouchi T."/>
            <person name="Morono Y."/>
            <person name="Uchiyama I."/>
            <person name="Ito T."/>
            <person name="Fujiyama A."/>
            <person name="Inagaki F."/>
            <person name="Takami H."/>
        </authorList>
    </citation>
    <scope>NUCLEOTIDE SEQUENCE</scope>
    <source>
        <strain evidence="1">Expedition CK06-06</strain>
    </source>
</reference>
<comment type="caution">
    <text evidence="1">The sequence shown here is derived from an EMBL/GenBank/DDBJ whole genome shotgun (WGS) entry which is preliminary data.</text>
</comment>
<accession>X0SKJ3</accession>
<dbReference type="SUPFAM" id="SSF82549">
    <property type="entry name" value="DAK1/DegV-like"/>
    <property type="match status" value="1"/>
</dbReference>